<dbReference type="InterPro" id="IPR055259">
    <property type="entry name" value="YkvP/CgeB_Glyco_trans-like"/>
</dbReference>
<dbReference type="Pfam" id="PF13524">
    <property type="entry name" value="Glyco_trans_1_2"/>
    <property type="match status" value="1"/>
</dbReference>
<protein>
    <recommendedName>
        <fullName evidence="1">Spore protein YkvP/CgeB glycosyl transferase-like domain-containing protein</fullName>
    </recommendedName>
</protein>
<name>A0A0W8G2U1_9ZZZZ</name>
<dbReference type="AlphaFoldDB" id="A0A0W8G2U1"/>
<feature type="domain" description="Spore protein YkvP/CgeB glycosyl transferase-like" evidence="1">
    <location>
        <begin position="168"/>
        <end position="276"/>
    </location>
</feature>
<accession>A0A0W8G2U1</accession>
<evidence type="ECO:0000313" key="2">
    <source>
        <dbReference type="EMBL" id="KUG27472.1"/>
    </source>
</evidence>
<proteinExistence type="predicted"/>
<dbReference type="Gene3D" id="3.40.50.2000">
    <property type="entry name" value="Glycogen Phosphorylase B"/>
    <property type="match status" value="1"/>
</dbReference>
<gene>
    <name evidence="2" type="ORF">ASZ90_002689</name>
</gene>
<evidence type="ECO:0000259" key="1">
    <source>
        <dbReference type="Pfam" id="PF13524"/>
    </source>
</evidence>
<dbReference type="SUPFAM" id="SSF53756">
    <property type="entry name" value="UDP-Glycosyltransferase/glycogen phosphorylase"/>
    <property type="match status" value="1"/>
</dbReference>
<dbReference type="EMBL" id="LNQE01000326">
    <property type="protein sequence ID" value="KUG27472.1"/>
    <property type="molecule type" value="Genomic_DNA"/>
</dbReference>
<sequence>MMDTLRIVWVGRHPLDAGMRAVCPGVTVVPLSPLQVLSFADVARQAGGVPDVVVYSDKSGPPPFSGLEHFPCLTVFYCVDSHIHAWYPDYAQAFDLCAVSLKDHVPRFASRLGHNRVMWLPPFPRLEDRPLPAEKAHDLIFVGKVDPALTPGRHAFLAELKSLVPGLHVTRGTYRDLFPTGRIVLNVAEGGDLNFRVFEALACGACLVTPQVGHGQEELFTPGEHLFTYPPMDVRAVAGLTAELLADAPRRERVAAAGEALVRTRHRPEHRAAALMEFILGHRPFDPLIAARHAAAASLFSQVLRPLYLHWAEALHPAPAAATYLSMGRRSQDVS</sequence>
<reference evidence="2" key="1">
    <citation type="journal article" date="2015" name="Proc. Natl. Acad. Sci. U.S.A.">
        <title>Networks of energetic and metabolic interactions define dynamics in microbial communities.</title>
        <authorList>
            <person name="Embree M."/>
            <person name="Liu J.K."/>
            <person name="Al-Bassam M.M."/>
            <person name="Zengler K."/>
        </authorList>
    </citation>
    <scope>NUCLEOTIDE SEQUENCE</scope>
</reference>
<comment type="caution">
    <text evidence="2">The sequence shown here is derived from an EMBL/GenBank/DDBJ whole genome shotgun (WGS) entry which is preliminary data.</text>
</comment>
<organism evidence="2">
    <name type="scientific">hydrocarbon metagenome</name>
    <dbReference type="NCBI Taxonomy" id="938273"/>
    <lineage>
        <taxon>unclassified sequences</taxon>
        <taxon>metagenomes</taxon>
        <taxon>ecological metagenomes</taxon>
    </lineage>
</organism>